<dbReference type="AlphaFoldDB" id="A0AAP3AGP8"/>
<protein>
    <recommendedName>
        <fullName evidence="3">Lipoprotein</fullName>
    </recommendedName>
</protein>
<dbReference type="PROSITE" id="PS51257">
    <property type="entry name" value="PROKAR_LIPOPROTEIN"/>
    <property type="match status" value="1"/>
</dbReference>
<name>A0AAP3AGP8_MICLU</name>
<evidence type="ECO:0000313" key="2">
    <source>
        <dbReference type="Proteomes" id="UP001205867"/>
    </source>
</evidence>
<evidence type="ECO:0008006" key="3">
    <source>
        <dbReference type="Google" id="ProtNLM"/>
    </source>
</evidence>
<dbReference type="Proteomes" id="UP001205867">
    <property type="component" value="Unassembled WGS sequence"/>
</dbReference>
<comment type="caution">
    <text evidence="1">The sequence shown here is derived from an EMBL/GenBank/DDBJ whole genome shotgun (WGS) entry which is preliminary data.</text>
</comment>
<accession>A0AAP3AGP8</accession>
<dbReference type="EMBL" id="JALXKZ020000008">
    <property type="protein sequence ID" value="MCV7628786.1"/>
    <property type="molecule type" value="Genomic_DNA"/>
</dbReference>
<sequence length="248" mass="27022">MTSLRIPATAALVAAVALTLTGCVGRESAGLGGSSTVAARPTATAEKTWDASQWVPTERIEPLLTTEAEKERAYREQVARHAQGAGMPAPPQVERSGWYATSLESDRMVSTCLAEAGWPNSVGPTGGIQIDTPSESQRSAFEAAHVTCYAQHPVDPSYTQDWTDPQLRLVYDYWDQYLIPCLEAYGYTVDTSARPSKEAFVSAFYTPGRHQWWPFADSMRGVSAERQAEVAQTCPELPPQDVFWGSSG</sequence>
<organism evidence="1 2">
    <name type="scientific">Micrococcus luteus</name>
    <name type="common">Micrococcus lysodeikticus</name>
    <dbReference type="NCBI Taxonomy" id="1270"/>
    <lineage>
        <taxon>Bacteria</taxon>
        <taxon>Bacillati</taxon>
        <taxon>Actinomycetota</taxon>
        <taxon>Actinomycetes</taxon>
        <taxon>Micrococcales</taxon>
        <taxon>Micrococcaceae</taxon>
        <taxon>Micrococcus</taxon>
    </lineage>
</organism>
<proteinExistence type="predicted"/>
<evidence type="ECO:0000313" key="1">
    <source>
        <dbReference type="EMBL" id="MCV7628786.1"/>
    </source>
</evidence>
<reference evidence="1" key="1">
    <citation type="submission" date="2023-06" db="EMBL/GenBank/DDBJ databases">
        <title>lsaBGC provides a comprehensive framework for evolutionary analysis of biosynthetic gene clusters within focal taxa.</title>
        <authorList>
            <person name="Salamzade R."/>
            <person name="Sandstrom S."/>
            <person name="Kalan L.R."/>
        </authorList>
    </citation>
    <scope>NUCLEOTIDE SEQUENCE</scope>
    <source>
        <strain evidence="1">P3-SID899</strain>
    </source>
</reference>
<gene>
    <name evidence="1" type="ORF">M3A82_005440</name>
</gene>